<proteinExistence type="predicted"/>
<evidence type="ECO:0000313" key="8">
    <source>
        <dbReference type="Proteomes" id="UP001327027"/>
    </source>
</evidence>
<dbReference type="PANTHER" id="PTHR30329">
    <property type="entry name" value="STATOR ELEMENT OF FLAGELLAR MOTOR COMPLEX"/>
    <property type="match status" value="1"/>
</dbReference>
<dbReference type="PROSITE" id="PS50005">
    <property type="entry name" value="TPR"/>
    <property type="match status" value="1"/>
</dbReference>
<dbReference type="SUPFAM" id="SSF48452">
    <property type="entry name" value="TPR-like"/>
    <property type="match status" value="1"/>
</dbReference>
<dbReference type="InterPro" id="IPR006664">
    <property type="entry name" value="OMP_bac"/>
</dbReference>
<sequence length="671" mass="76495">MKNYLFYNNFGCTKINFTFFFILLCTSFKGISQDYNQQLAKADEKFKAFAYIDARAIYLDVAQKGYSSPGLYQKLGDSFYLNGELETSVEWYEKLIQEYPENLDPEYLFKYAQGLKSSERYTEADKIMKQFYDSTGTDKRATSFINKRDYLSFIEIQSGRFELFTLAINSRNSEYAPSFNNQNQIVFASSRGKESKKSKLHGWNKMPFLDLYSADIKNDNINLTDPKKLKGKINTKFHESSTSFTADGQTVYFARNNYTNNKLGTSKKGVVLLKLYKATLKDGKWTNIIELPFSSDNYSVSHPSVSLDGKKLYFASDMPGTLGKSDLFVVDILPNGAYGVPKNLGENINTEGRETFPYISNSGELYFSSDGHVGLGGLDIFVSLPQESGFSKAFNVGKPINSPKDDFTFVINEETKIGYFASNRKGGKGNDDIYGIKQTKDLITSCKQYIKGIISNNETNESLPNVNITLLDIEGNKISKNTSNSLGEYEFEVKCSEEYLIRTSLDQFNPREVSLSTDDSFEFVNEISLPLTPLNSDNILLTSIEVNVGDDLSKTLKLEPIYFALNDSVITPKAEVELQKIISAMQKYPKLKIEVRSHTDSRSSYWYNKRLSVKRMRATVKYLVEEGGIYWRRIRGKAYGERRLLNKCIDDVPCTEEEHQENRRSEFIVWE</sequence>
<feature type="repeat" description="TPR" evidence="4">
    <location>
        <begin position="69"/>
        <end position="102"/>
    </location>
</feature>
<dbReference type="SUPFAM" id="SSF103088">
    <property type="entry name" value="OmpA-like"/>
    <property type="match status" value="1"/>
</dbReference>
<dbReference type="Pfam" id="PF00691">
    <property type="entry name" value="OmpA"/>
    <property type="match status" value="1"/>
</dbReference>
<evidence type="ECO:0000256" key="4">
    <source>
        <dbReference type="PROSITE-ProRule" id="PRU00339"/>
    </source>
</evidence>
<evidence type="ECO:0000259" key="6">
    <source>
        <dbReference type="PROSITE" id="PS51123"/>
    </source>
</evidence>
<dbReference type="CDD" id="cd07185">
    <property type="entry name" value="OmpA_C-like"/>
    <property type="match status" value="1"/>
</dbReference>
<keyword evidence="2 5" id="KW-0472">Membrane</keyword>
<keyword evidence="4" id="KW-0802">TPR repeat</keyword>
<dbReference type="Proteomes" id="UP001327027">
    <property type="component" value="Unassembled WGS sequence"/>
</dbReference>
<keyword evidence="3" id="KW-0998">Cell outer membrane</keyword>
<dbReference type="PROSITE" id="PS51123">
    <property type="entry name" value="OMPA_2"/>
    <property type="match status" value="1"/>
</dbReference>
<dbReference type="Gene3D" id="3.30.1330.60">
    <property type="entry name" value="OmpA-like domain"/>
    <property type="match status" value="1"/>
</dbReference>
<dbReference type="EMBL" id="JAYKLX010000003">
    <property type="protein sequence ID" value="MEB3345430.1"/>
    <property type="molecule type" value="Genomic_DNA"/>
</dbReference>
<dbReference type="InterPro" id="IPR011659">
    <property type="entry name" value="WD40"/>
</dbReference>
<dbReference type="PRINTS" id="PR01021">
    <property type="entry name" value="OMPADOMAIN"/>
</dbReference>
<dbReference type="SUPFAM" id="SSF82171">
    <property type="entry name" value="DPP6 N-terminal domain-like"/>
    <property type="match status" value="1"/>
</dbReference>
<dbReference type="SUPFAM" id="SSF49478">
    <property type="entry name" value="Cna protein B-type domain"/>
    <property type="match status" value="1"/>
</dbReference>
<protein>
    <submittedName>
        <fullName evidence="7">OmpA family protein</fullName>
    </submittedName>
</protein>
<reference evidence="7 8" key="1">
    <citation type="journal article" date="2013" name="Int. J. Syst. Evol. Microbiol.">
        <title>Aquimarina gracilis sp. nov., isolated from the gut microflora of a mussel, Mytilus coruscus, and emended description of Aquimarina spongiae.</title>
        <authorList>
            <person name="Park S.C."/>
            <person name="Choe H.N."/>
            <person name="Baik K.S."/>
            <person name="Seong C.N."/>
        </authorList>
    </citation>
    <scope>NUCLEOTIDE SEQUENCE [LARGE SCALE GENOMIC DNA]</scope>
    <source>
        <strain evidence="7 8">PSC32</strain>
    </source>
</reference>
<dbReference type="InterPro" id="IPR011042">
    <property type="entry name" value="6-blade_b-propeller_TolB-like"/>
</dbReference>
<organism evidence="7 8">
    <name type="scientific">Aquimarina gracilis</name>
    <dbReference type="NCBI Taxonomy" id="874422"/>
    <lineage>
        <taxon>Bacteria</taxon>
        <taxon>Pseudomonadati</taxon>
        <taxon>Bacteroidota</taxon>
        <taxon>Flavobacteriia</taxon>
        <taxon>Flavobacteriales</taxon>
        <taxon>Flavobacteriaceae</taxon>
        <taxon>Aquimarina</taxon>
    </lineage>
</organism>
<dbReference type="InterPro" id="IPR013783">
    <property type="entry name" value="Ig-like_fold"/>
</dbReference>
<evidence type="ECO:0000256" key="3">
    <source>
        <dbReference type="ARBA" id="ARBA00023237"/>
    </source>
</evidence>
<dbReference type="InterPro" id="IPR011990">
    <property type="entry name" value="TPR-like_helical_dom_sf"/>
</dbReference>
<comment type="caution">
    <text evidence="7">The sequence shown here is derived from an EMBL/GenBank/DDBJ whole genome shotgun (WGS) entry which is preliminary data.</text>
</comment>
<evidence type="ECO:0000256" key="2">
    <source>
        <dbReference type="ARBA" id="ARBA00023136"/>
    </source>
</evidence>
<feature type="domain" description="OmpA-like" evidence="6">
    <location>
        <begin position="550"/>
        <end position="671"/>
    </location>
</feature>
<dbReference type="InterPro" id="IPR006665">
    <property type="entry name" value="OmpA-like"/>
</dbReference>
<dbReference type="Pfam" id="PF07676">
    <property type="entry name" value="PD40"/>
    <property type="match status" value="3"/>
</dbReference>
<evidence type="ECO:0000313" key="7">
    <source>
        <dbReference type="EMBL" id="MEB3345430.1"/>
    </source>
</evidence>
<accession>A0ABU5ZU67</accession>
<gene>
    <name evidence="7" type="ORF">U6A24_08175</name>
</gene>
<evidence type="ECO:0000256" key="1">
    <source>
        <dbReference type="ARBA" id="ARBA00004442"/>
    </source>
</evidence>
<dbReference type="PANTHER" id="PTHR30329:SF21">
    <property type="entry name" value="LIPOPROTEIN YIAD-RELATED"/>
    <property type="match status" value="1"/>
</dbReference>
<dbReference type="InterPro" id="IPR036737">
    <property type="entry name" value="OmpA-like_sf"/>
</dbReference>
<dbReference type="Gene3D" id="2.120.10.30">
    <property type="entry name" value="TolB, C-terminal domain"/>
    <property type="match status" value="1"/>
</dbReference>
<comment type="subcellular location">
    <subcellularLocation>
        <location evidence="1">Cell outer membrane</location>
    </subcellularLocation>
</comment>
<dbReference type="Gene3D" id="1.25.40.10">
    <property type="entry name" value="Tetratricopeptide repeat domain"/>
    <property type="match status" value="1"/>
</dbReference>
<name>A0ABU5ZU67_9FLAO</name>
<dbReference type="Gene3D" id="2.60.40.10">
    <property type="entry name" value="Immunoglobulins"/>
    <property type="match status" value="1"/>
</dbReference>
<dbReference type="InterPro" id="IPR019734">
    <property type="entry name" value="TPR_rpt"/>
</dbReference>
<keyword evidence="8" id="KW-1185">Reference proteome</keyword>
<dbReference type="RefSeq" id="WP_324179455.1">
    <property type="nucleotide sequence ID" value="NZ_BAABAW010000007.1"/>
</dbReference>
<evidence type="ECO:0000256" key="5">
    <source>
        <dbReference type="PROSITE-ProRule" id="PRU00473"/>
    </source>
</evidence>
<dbReference type="InterPro" id="IPR050330">
    <property type="entry name" value="Bact_OuterMem_StrucFunc"/>
</dbReference>